<feature type="region of interest" description="Disordered" evidence="1">
    <location>
        <begin position="19"/>
        <end position="43"/>
    </location>
</feature>
<gene>
    <name evidence="2" type="ORF">RHIMIDRAFT_234855</name>
</gene>
<evidence type="ECO:0000256" key="1">
    <source>
        <dbReference type="SAM" id="MobiDB-lite"/>
    </source>
</evidence>
<evidence type="ECO:0000313" key="3">
    <source>
        <dbReference type="Proteomes" id="UP000242254"/>
    </source>
</evidence>
<dbReference type="GeneID" id="35439231"/>
<name>A0A2G4T3C8_RHIZD</name>
<protein>
    <submittedName>
        <fullName evidence="2">Uncharacterized protein</fullName>
    </submittedName>
</protein>
<sequence>MCSCIWRCIYFCDDEVKSPNSGEDENTHNAASEDASNVDKGNANTANAGALKTDTIIDNSITNGTDTVFSVVTDYAFTAQKERVLQKKQRMFTIYNPVTYLTTPHKSKIKGVCAIGMKSLENNTDFNDAEEMMEYRLNTVSQAEFKSLKESPKAIKIIEKCLGSDIDSLPCVAWSYPIHSSSIGLTEKFARIVALSFTDFTSNYKQHPRLIGNRERSDNN</sequence>
<organism evidence="2 3">
    <name type="scientific">Rhizopus microsporus ATCC 52813</name>
    <dbReference type="NCBI Taxonomy" id="1340429"/>
    <lineage>
        <taxon>Eukaryota</taxon>
        <taxon>Fungi</taxon>
        <taxon>Fungi incertae sedis</taxon>
        <taxon>Mucoromycota</taxon>
        <taxon>Mucoromycotina</taxon>
        <taxon>Mucoromycetes</taxon>
        <taxon>Mucorales</taxon>
        <taxon>Mucorineae</taxon>
        <taxon>Rhizopodaceae</taxon>
        <taxon>Rhizopus</taxon>
    </lineage>
</organism>
<keyword evidence="3" id="KW-1185">Reference proteome</keyword>
<accession>A0A2G4T3C8</accession>
<evidence type="ECO:0000313" key="2">
    <source>
        <dbReference type="EMBL" id="PHZ15507.1"/>
    </source>
</evidence>
<reference evidence="2 3" key="1">
    <citation type="journal article" date="2016" name="Proc. Natl. Acad. Sci. U.S.A.">
        <title>Lipid metabolic changes in an early divergent fungus govern the establishment of a mutualistic symbiosis with endobacteria.</title>
        <authorList>
            <person name="Lastovetsky O.A."/>
            <person name="Gaspar M.L."/>
            <person name="Mondo S.J."/>
            <person name="LaButti K.M."/>
            <person name="Sandor L."/>
            <person name="Grigoriev I.V."/>
            <person name="Henry S.A."/>
            <person name="Pawlowska T.E."/>
        </authorList>
    </citation>
    <scope>NUCLEOTIDE SEQUENCE [LARGE SCALE GENOMIC DNA]</scope>
    <source>
        <strain evidence="2 3">ATCC 52813</strain>
    </source>
</reference>
<proteinExistence type="predicted"/>
<dbReference type="EMBL" id="KZ303844">
    <property type="protein sequence ID" value="PHZ15507.1"/>
    <property type="molecule type" value="Genomic_DNA"/>
</dbReference>
<dbReference type="AlphaFoldDB" id="A0A2G4T3C8"/>
<dbReference type="Proteomes" id="UP000242254">
    <property type="component" value="Unassembled WGS sequence"/>
</dbReference>
<dbReference type="RefSeq" id="XP_023469215.1">
    <property type="nucleotide sequence ID" value="XM_023608241.1"/>
</dbReference>